<gene>
    <name evidence="2" type="ORF">CRENBAI_005284</name>
</gene>
<dbReference type="GO" id="GO:0022829">
    <property type="term" value="F:wide pore channel activity"/>
    <property type="evidence" value="ECO:0007669"/>
    <property type="project" value="TreeGrafter"/>
</dbReference>
<dbReference type="PANTHER" id="PTHR46096:SF5">
    <property type="entry name" value="PERFORIN 1.2 PRECURSOR-RELATED"/>
    <property type="match status" value="1"/>
</dbReference>
<feature type="region of interest" description="Disordered" evidence="1">
    <location>
        <begin position="1"/>
        <end position="23"/>
    </location>
</feature>
<keyword evidence="3" id="KW-1185">Reference proteome</keyword>
<feature type="compositionally biased region" description="Polar residues" evidence="1">
    <location>
        <begin position="8"/>
        <end position="23"/>
    </location>
</feature>
<dbReference type="InterPro" id="IPR052784">
    <property type="entry name" value="Perforin-1_pore-forming"/>
</dbReference>
<evidence type="ECO:0008006" key="4">
    <source>
        <dbReference type="Google" id="ProtNLM"/>
    </source>
</evidence>
<evidence type="ECO:0000313" key="3">
    <source>
        <dbReference type="Proteomes" id="UP001311232"/>
    </source>
</evidence>
<dbReference type="EMBL" id="JAHHUM010000424">
    <property type="protein sequence ID" value="KAK5619916.1"/>
    <property type="molecule type" value="Genomic_DNA"/>
</dbReference>
<dbReference type="GO" id="GO:0001771">
    <property type="term" value="P:immunological synapse formation"/>
    <property type="evidence" value="ECO:0007669"/>
    <property type="project" value="TreeGrafter"/>
</dbReference>
<comment type="caution">
    <text evidence="2">The sequence shown here is derived from an EMBL/GenBank/DDBJ whole genome shotgun (WGS) entry which is preliminary data.</text>
</comment>
<sequence length="139" mass="15378">MAKDVEQAVSTQDGKTSAASTPEQDIESFVSLKECEAHFVPGYNLGGEGFDIVKMKRKGAYVIDTETWNLGNGTCKMYINSYMNGENQKVPLPSAVTTATKFLPQLEASYLPPVSVACNYSCNQHSPSQVERNTYIWWP</sequence>
<dbReference type="Proteomes" id="UP001311232">
    <property type="component" value="Unassembled WGS sequence"/>
</dbReference>
<accession>A0AAV9SF47</accession>
<dbReference type="GO" id="GO:0051607">
    <property type="term" value="P:defense response to virus"/>
    <property type="evidence" value="ECO:0007669"/>
    <property type="project" value="TreeGrafter"/>
</dbReference>
<proteinExistence type="predicted"/>
<evidence type="ECO:0000313" key="2">
    <source>
        <dbReference type="EMBL" id="KAK5619916.1"/>
    </source>
</evidence>
<reference evidence="2 3" key="1">
    <citation type="submission" date="2021-06" db="EMBL/GenBank/DDBJ databases">
        <authorList>
            <person name="Palmer J.M."/>
        </authorList>
    </citation>
    <scope>NUCLEOTIDE SEQUENCE [LARGE SCALE GENOMIC DNA]</scope>
    <source>
        <strain evidence="2 3">MEX-2019</strain>
        <tissue evidence="2">Muscle</tissue>
    </source>
</reference>
<dbReference type="PANTHER" id="PTHR46096">
    <property type="entry name" value="PERFORIN-1"/>
    <property type="match status" value="1"/>
</dbReference>
<organism evidence="2 3">
    <name type="scientific">Crenichthys baileyi</name>
    <name type="common">White River springfish</name>
    <dbReference type="NCBI Taxonomy" id="28760"/>
    <lineage>
        <taxon>Eukaryota</taxon>
        <taxon>Metazoa</taxon>
        <taxon>Chordata</taxon>
        <taxon>Craniata</taxon>
        <taxon>Vertebrata</taxon>
        <taxon>Euteleostomi</taxon>
        <taxon>Actinopterygii</taxon>
        <taxon>Neopterygii</taxon>
        <taxon>Teleostei</taxon>
        <taxon>Neoteleostei</taxon>
        <taxon>Acanthomorphata</taxon>
        <taxon>Ovalentaria</taxon>
        <taxon>Atherinomorphae</taxon>
        <taxon>Cyprinodontiformes</taxon>
        <taxon>Goodeidae</taxon>
        <taxon>Crenichthys</taxon>
    </lineage>
</organism>
<dbReference type="GO" id="GO:0001913">
    <property type="term" value="P:T cell mediated cytotoxicity"/>
    <property type="evidence" value="ECO:0007669"/>
    <property type="project" value="TreeGrafter"/>
</dbReference>
<evidence type="ECO:0000256" key="1">
    <source>
        <dbReference type="SAM" id="MobiDB-lite"/>
    </source>
</evidence>
<name>A0AAV9SF47_9TELE</name>
<protein>
    <recommendedName>
        <fullName evidence="4">Exonuclease domain-containing protein</fullName>
    </recommendedName>
</protein>
<dbReference type="AlphaFoldDB" id="A0AAV9SF47"/>
<dbReference type="GO" id="GO:0016020">
    <property type="term" value="C:membrane"/>
    <property type="evidence" value="ECO:0007669"/>
    <property type="project" value="TreeGrafter"/>
</dbReference>